<sequence length="64" mass="7463">KKSETVHDVAFSNWVEAIQKVWDRHNQENRNRMTDADLEEIVEAGMKRKSSASLYDDFTIPIPD</sequence>
<name>A0ACA9SSX9_9GLOM</name>
<protein>
    <submittedName>
        <fullName evidence="1">12954_t:CDS:1</fullName>
    </submittedName>
</protein>
<dbReference type="EMBL" id="CAJVQC010154728">
    <property type="protein sequence ID" value="CAG8847191.1"/>
    <property type="molecule type" value="Genomic_DNA"/>
</dbReference>
<reference evidence="1" key="1">
    <citation type="submission" date="2021-06" db="EMBL/GenBank/DDBJ databases">
        <authorList>
            <person name="Kallberg Y."/>
            <person name="Tangrot J."/>
            <person name="Rosling A."/>
        </authorList>
    </citation>
    <scope>NUCLEOTIDE SEQUENCE</scope>
    <source>
        <strain evidence="1">MA461A</strain>
    </source>
</reference>
<gene>
    <name evidence="1" type="ORF">RPERSI_LOCUS34521</name>
</gene>
<feature type="non-terminal residue" evidence="1">
    <location>
        <position position="64"/>
    </location>
</feature>
<evidence type="ECO:0000313" key="1">
    <source>
        <dbReference type="EMBL" id="CAG8847191.1"/>
    </source>
</evidence>
<feature type="non-terminal residue" evidence="1">
    <location>
        <position position="1"/>
    </location>
</feature>
<keyword evidence="2" id="KW-1185">Reference proteome</keyword>
<proteinExistence type="predicted"/>
<accession>A0ACA9SSX9</accession>
<evidence type="ECO:0000313" key="2">
    <source>
        <dbReference type="Proteomes" id="UP000789920"/>
    </source>
</evidence>
<comment type="caution">
    <text evidence="1">The sequence shown here is derived from an EMBL/GenBank/DDBJ whole genome shotgun (WGS) entry which is preliminary data.</text>
</comment>
<dbReference type="Proteomes" id="UP000789920">
    <property type="component" value="Unassembled WGS sequence"/>
</dbReference>
<organism evidence="1 2">
    <name type="scientific">Racocetra persica</name>
    <dbReference type="NCBI Taxonomy" id="160502"/>
    <lineage>
        <taxon>Eukaryota</taxon>
        <taxon>Fungi</taxon>
        <taxon>Fungi incertae sedis</taxon>
        <taxon>Mucoromycota</taxon>
        <taxon>Glomeromycotina</taxon>
        <taxon>Glomeromycetes</taxon>
        <taxon>Diversisporales</taxon>
        <taxon>Gigasporaceae</taxon>
        <taxon>Racocetra</taxon>
    </lineage>
</organism>